<dbReference type="InterPro" id="IPR047727">
    <property type="entry name" value="Sce7725-like"/>
</dbReference>
<dbReference type="EMBL" id="JBIEKR010000001">
    <property type="protein sequence ID" value="MFG6271688.1"/>
    <property type="molecule type" value="Genomic_DNA"/>
</dbReference>
<evidence type="ECO:0000313" key="2">
    <source>
        <dbReference type="Proteomes" id="UP001605989"/>
    </source>
</evidence>
<evidence type="ECO:0000313" key="1">
    <source>
        <dbReference type="EMBL" id="MFG6271688.1"/>
    </source>
</evidence>
<dbReference type="Proteomes" id="UP001605989">
    <property type="component" value="Unassembled WGS sequence"/>
</dbReference>
<dbReference type="RefSeq" id="WP_113855957.1">
    <property type="nucleotide sequence ID" value="NZ_CP011940.1"/>
</dbReference>
<proteinExistence type="predicted"/>
<protein>
    <submittedName>
        <fullName evidence="1">Sce7725 family protein</fullName>
    </submittedName>
</protein>
<gene>
    <name evidence="1" type="ORF">ACGTZG_00615</name>
</gene>
<accession>A0ABW7DK47</accession>
<name>A0ABW7DK47_9FIRM</name>
<comment type="caution">
    <text evidence="1">The sequence shown here is derived from an EMBL/GenBank/DDBJ whole genome shotgun (WGS) entry which is preliminary data.</text>
</comment>
<dbReference type="NCBIfam" id="NF033831">
    <property type="entry name" value="sce7725_fam"/>
    <property type="match status" value="1"/>
</dbReference>
<organism evidence="1 2">
    <name type="scientific">Megasphaera hexanoica</name>
    <dbReference type="NCBI Taxonomy" id="1675036"/>
    <lineage>
        <taxon>Bacteria</taxon>
        <taxon>Bacillati</taxon>
        <taxon>Bacillota</taxon>
        <taxon>Negativicutes</taxon>
        <taxon>Veillonellales</taxon>
        <taxon>Veillonellaceae</taxon>
        <taxon>Megasphaera</taxon>
    </lineage>
</organism>
<keyword evidence="2" id="KW-1185">Reference proteome</keyword>
<reference evidence="1 2" key="1">
    <citation type="submission" date="2024-10" db="EMBL/GenBank/DDBJ databases">
        <authorList>
            <person name="Sang B.-I."/>
            <person name="Prabhaharan D."/>
        </authorList>
    </citation>
    <scope>NUCLEOTIDE SEQUENCE [LARGE SCALE GENOMIC DNA]</scope>
    <source>
        <strain evidence="1 2">MH</strain>
    </source>
</reference>
<sequence>MSLTYYPYLRGRQFELLALRDLVEKNCLSNKVVPIIEPVRFSPTLIKTLKVFKEKSKIYALIQNPQYGNFWEQIKKSQDIENEYKNSVSESKQINAYLMNKKVVNKLCHISHDNIMVINNDMDCYATFNEIFTNEAEPKFTLIPDKRQFKKKIHKGKILLEDHFPLKDRNADYAKKDDEFFSDDHVGIESEGFIGFSDYSVIGNKYNETGFAPLAVAIHVVYFDKNDDLRVHHFVSDSNSDINDPAGKYGEAVNKIAEWCQKNPENIYYTAGLNSLLETQKERKYPGLGTVKKYSIMHHLELMDHYLNGV</sequence>